<accession>A0A6I6FRW1</accession>
<dbReference type="NCBIfam" id="TIGR01443">
    <property type="entry name" value="intein_Cterm"/>
    <property type="match status" value="1"/>
</dbReference>
<dbReference type="Pfam" id="PF07591">
    <property type="entry name" value="PT-HINT"/>
    <property type="match status" value="1"/>
</dbReference>
<dbReference type="GO" id="GO:0016539">
    <property type="term" value="P:intein-mediated protein splicing"/>
    <property type="evidence" value="ECO:0007669"/>
    <property type="project" value="InterPro"/>
</dbReference>
<dbReference type="InterPro" id="IPR030934">
    <property type="entry name" value="Intein_C"/>
</dbReference>
<protein>
    <recommendedName>
        <fullName evidence="1">Hint domain-containing protein</fullName>
    </recommendedName>
</protein>
<proteinExistence type="predicted"/>
<dbReference type="InterPro" id="IPR036844">
    <property type="entry name" value="Hint_dom_sf"/>
</dbReference>
<evidence type="ECO:0000313" key="3">
    <source>
        <dbReference type="Proteomes" id="UP000422572"/>
    </source>
</evidence>
<dbReference type="InterPro" id="IPR006141">
    <property type="entry name" value="Intein_N"/>
</dbReference>
<dbReference type="Proteomes" id="UP000422572">
    <property type="component" value="Chromosome"/>
</dbReference>
<keyword evidence="3" id="KW-1185">Reference proteome</keyword>
<dbReference type="SMART" id="SM00306">
    <property type="entry name" value="HintN"/>
    <property type="match status" value="1"/>
</dbReference>
<feature type="domain" description="Hint" evidence="1">
    <location>
        <begin position="107"/>
        <end position="208"/>
    </location>
</feature>
<evidence type="ECO:0000313" key="2">
    <source>
        <dbReference type="EMBL" id="QGV82555.1"/>
    </source>
</evidence>
<dbReference type="EMBL" id="CP034279">
    <property type="protein sequence ID" value="QGV82555.1"/>
    <property type="molecule type" value="Genomic_DNA"/>
</dbReference>
<dbReference type="OrthoDB" id="582519at2"/>
<organism evidence="2 3">
    <name type="scientific">Streptomyces ficellus</name>
    <dbReference type="NCBI Taxonomy" id="1977088"/>
    <lineage>
        <taxon>Bacteria</taxon>
        <taxon>Bacillati</taxon>
        <taxon>Actinomycetota</taxon>
        <taxon>Actinomycetes</taxon>
        <taxon>Kitasatosporales</taxon>
        <taxon>Streptomycetaceae</taxon>
        <taxon>Streptomyces</taxon>
    </lineage>
</organism>
<dbReference type="PROSITE" id="PS50817">
    <property type="entry name" value="INTEIN_N_TER"/>
    <property type="match status" value="1"/>
</dbReference>
<gene>
    <name evidence="2" type="ORF">EIZ62_08785</name>
</gene>
<reference evidence="2 3" key="1">
    <citation type="submission" date="2018-12" db="EMBL/GenBank/DDBJ databases">
        <title>Complete genome sequence of Streptomyces ficellus NRRL8067, the producer of ficellomycin, feldamycin and nojirimycin.</title>
        <authorList>
            <person name="Zhang H."/>
            <person name="Yue R."/>
            <person name="Liu Y."/>
            <person name="Li M."/>
            <person name="Mu H."/>
            <person name="Zhang J."/>
        </authorList>
    </citation>
    <scope>NUCLEOTIDE SEQUENCE [LARGE SCALE GENOMIC DNA]</scope>
    <source>
        <strain evidence="2 3">NRRL 8067</strain>
    </source>
</reference>
<dbReference type="InterPro" id="IPR003587">
    <property type="entry name" value="Hint_dom_N"/>
</dbReference>
<dbReference type="SUPFAM" id="SSF51294">
    <property type="entry name" value="Hedgehog/intein (Hint) domain"/>
    <property type="match status" value="1"/>
</dbReference>
<dbReference type="Gene3D" id="2.170.16.10">
    <property type="entry name" value="Hedgehog/Intein (Hint) domain"/>
    <property type="match status" value="1"/>
</dbReference>
<name>A0A6I6FRW1_9ACTN</name>
<evidence type="ECO:0000259" key="1">
    <source>
        <dbReference type="SMART" id="SM00306"/>
    </source>
</evidence>
<dbReference type="KEGG" id="sfic:EIZ62_08785"/>
<dbReference type="AlphaFoldDB" id="A0A6I6FRW1"/>
<sequence length="371" mass="41549">MERKRTCGVLNCETGPDPIFHCDKRPVADGLCASYRWAKEGSDLFWRVTKDLSGLSQLEECMSFRPGEWNKLWDCGDLMKDVTVNSKLRLLKEAYDLIRDAQRVGCTKCFPAGTKVLMSDGATRNIEDVRAGDTVLATEPVTGATGPRTVARLIVTEDDKLFNELILATSKGPEKLTATHEHPFWSPSKRAWVPADDLLPGMTLLSADKTPVTVQSNRSFTRHARTYNLTVTDLHTYYVLAGDAPVLVHNADCDDLGDDWTPQPVDKIAYSSGCEKCAIDIIGRLGGGQVYRARGPGGLGLWKYRDVQTGWSQHYFVVHNDRAYDAWTGRHGEPFDEYMAQWEDASETVQLTRGSLFWDPDLNGYRFRETG</sequence>
<dbReference type="CDD" id="cd00081">
    <property type="entry name" value="Hint"/>
    <property type="match status" value="1"/>
</dbReference>